<dbReference type="PROSITE" id="PS50123">
    <property type="entry name" value="CHER"/>
    <property type="match status" value="1"/>
</dbReference>
<dbReference type="Pfam" id="PF01739">
    <property type="entry name" value="CheR"/>
    <property type="match status" value="1"/>
</dbReference>
<sequence length="259" mass="29510">MAEAIAQLEDQEAWIDLLYSRFRIEVAEDRQPALFRALECYASEQAETALSLYRKASGRQLSRSAWAQIIHLATNHETRFYRNPSVIQLVAQLAREFPRPRILSVGCSTGEEPYSLAVELAQQGLPNFHVHGTDVSEPCIETGQAGIYRSNDAIRDKYASRFDGGQRMRFGWIREFVTFEQHNILGERPIGFNAPNIIITQNMLIYYRNKTRKRILDQLSCLLADGGYLITAAAEEANWNTLGFERLHSLAATVFRKQP</sequence>
<gene>
    <name evidence="5" type="ORF">PQBR57_0046</name>
</gene>
<keyword evidence="2 5" id="KW-0808">Transferase</keyword>
<evidence type="ECO:0000259" key="4">
    <source>
        <dbReference type="PROSITE" id="PS50123"/>
    </source>
</evidence>
<dbReference type="PRINTS" id="PR00996">
    <property type="entry name" value="CHERMTFRASE"/>
</dbReference>
<dbReference type="Gene3D" id="3.40.50.150">
    <property type="entry name" value="Vaccinia Virus protein VP39"/>
    <property type="match status" value="1"/>
</dbReference>
<evidence type="ECO:0000256" key="2">
    <source>
        <dbReference type="ARBA" id="ARBA00022679"/>
    </source>
</evidence>
<evidence type="ECO:0000256" key="3">
    <source>
        <dbReference type="ARBA" id="ARBA00022691"/>
    </source>
</evidence>
<accession>A0A0G4E4A3</accession>
<reference evidence="5" key="1">
    <citation type="submission" date="2014-12" db="EMBL/GenBank/DDBJ databases">
        <authorList>
            <person name="Hall J."/>
        </authorList>
    </citation>
    <scope>NUCLEOTIDE SEQUENCE [LARGE SCALE GENOMIC DNA]</scope>
    <source>
        <strain evidence="5">SBW25</strain>
        <plasmid evidence="5">pQBR57</plasmid>
    </source>
</reference>
<dbReference type="GO" id="GO:0032259">
    <property type="term" value="P:methylation"/>
    <property type="evidence" value="ECO:0007669"/>
    <property type="project" value="UniProtKB-KW"/>
</dbReference>
<keyword evidence="3" id="KW-0949">S-adenosyl-L-methionine</keyword>
<proteinExistence type="predicted"/>
<evidence type="ECO:0000256" key="1">
    <source>
        <dbReference type="ARBA" id="ARBA00022603"/>
    </source>
</evidence>
<keyword evidence="1 5" id="KW-0489">Methyltransferase</keyword>
<dbReference type="EMBL" id="LN713926">
    <property type="protein sequence ID" value="CEK41999.1"/>
    <property type="molecule type" value="Genomic_DNA"/>
</dbReference>
<organism evidence="5">
    <name type="scientific">Pseudomonas fluorescens (strain SBW25)</name>
    <dbReference type="NCBI Taxonomy" id="216595"/>
    <lineage>
        <taxon>Bacteria</taxon>
        <taxon>Pseudomonadati</taxon>
        <taxon>Pseudomonadota</taxon>
        <taxon>Gammaproteobacteria</taxon>
        <taxon>Pseudomonadales</taxon>
        <taxon>Pseudomonadaceae</taxon>
        <taxon>Pseudomonas</taxon>
    </lineage>
</organism>
<dbReference type="RefSeq" id="WP_192963221.1">
    <property type="nucleotide sequence ID" value="NZ_LN713926.1"/>
</dbReference>
<geneLocation type="plasmid" evidence="5">
    <name>pQBR57</name>
</geneLocation>
<dbReference type="InterPro" id="IPR029063">
    <property type="entry name" value="SAM-dependent_MTases_sf"/>
</dbReference>
<reference evidence="5" key="2">
    <citation type="submission" date="2015-06" db="EMBL/GenBank/DDBJ databases">
        <title>Environmentally co-occuring mercury resistance plasmids are genetically and phenotypically diverse and confer variable context-dependent fitness effects.</title>
        <authorList>
            <person name="Hall J.P.J."/>
            <person name="Harrison E."/>
            <person name="Lilley A.K."/>
            <person name="Paterson S."/>
            <person name="Spiers A.J."/>
            <person name="Brockhurst M.A."/>
        </authorList>
    </citation>
    <scope>NUCLEOTIDE SEQUENCE [LARGE SCALE GENOMIC DNA]</scope>
    <source>
        <strain evidence="5">SBW25</strain>
        <plasmid evidence="5">pQBR57</plasmid>
    </source>
</reference>
<dbReference type="AlphaFoldDB" id="A0A0G4E4A3"/>
<name>A0A0G4E4A3_PSEFS</name>
<dbReference type="SUPFAM" id="SSF53335">
    <property type="entry name" value="S-adenosyl-L-methionine-dependent methyltransferases"/>
    <property type="match status" value="1"/>
</dbReference>
<dbReference type="InterPro" id="IPR050903">
    <property type="entry name" value="Bact_Chemotaxis_MeTrfase"/>
</dbReference>
<dbReference type="PANTHER" id="PTHR24422:SF19">
    <property type="entry name" value="CHEMOTAXIS PROTEIN METHYLTRANSFERASE"/>
    <property type="match status" value="1"/>
</dbReference>
<feature type="domain" description="CheR-type methyltransferase" evidence="4">
    <location>
        <begin position="1"/>
        <end position="259"/>
    </location>
</feature>
<dbReference type="PANTHER" id="PTHR24422">
    <property type="entry name" value="CHEMOTAXIS PROTEIN METHYLTRANSFERASE"/>
    <property type="match status" value="1"/>
</dbReference>
<dbReference type="SMART" id="SM00138">
    <property type="entry name" value="MeTrc"/>
    <property type="match status" value="1"/>
</dbReference>
<dbReference type="CDD" id="cd02440">
    <property type="entry name" value="AdoMet_MTases"/>
    <property type="match status" value="1"/>
</dbReference>
<dbReference type="GO" id="GO:0008757">
    <property type="term" value="F:S-adenosylmethionine-dependent methyltransferase activity"/>
    <property type="evidence" value="ECO:0007669"/>
    <property type="project" value="InterPro"/>
</dbReference>
<keyword evidence="5" id="KW-0614">Plasmid</keyword>
<dbReference type="InterPro" id="IPR000780">
    <property type="entry name" value="CheR_MeTrfase"/>
</dbReference>
<evidence type="ECO:0000313" key="5">
    <source>
        <dbReference type="EMBL" id="CEK41999.1"/>
    </source>
</evidence>
<protein>
    <submittedName>
        <fullName evidence="5">Chemotaxis protein methyltransferase CheR</fullName>
    </submittedName>
</protein>
<dbReference type="InterPro" id="IPR022642">
    <property type="entry name" value="CheR_C"/>
</dbReference>